<reference evidence="2" key="1">
    <citation type="submission" date="2020-05" db="EMBL/GenBank/DDBJ databases">
        <title>Mycena genomes resolve the evolution of fungal bioluminescence.</title>
        <authorList>
            <person name="Tsai I.J."/>
        </authorList>
    </citation>
    <scope>NUCLEOTIDE SEQUENCE</scope>
    <source>
        <strain evidence="2">CCC161011</strain>
    </source>
</reference>
<dbReference type="Proteomes" id="UP000620124">
    <property type="component" value="Unassembled WGS sequence"/>
</dbReference>
<keyword evidence="1" id="KW-1133">Transmembrane helix</keyword>
<comment type="caution">
    <text evidence="2">The sequence shown here is derived from an EMBL/GenBank/DDBJ whole genome shotgun (WGS) entry which is preliminary data.</text>
</comment>
<proteinExistence type="predicted"/>
<protein>
    <submittedName>
        <fullName evidence="2">Uncharacterized protein</fullName>
    </submittedName>
</protein>
<gene>
    <name evidence="2" type="ORF">MVEN_01853500</name>
</gene>
<feature type="transmembrane region" description="Helical" evidence="1">
    <location>
        <begin position="42"/>
        <end position="61"/>
    </location>
</feature>
<keyword evidence="3" id="KW-1185">Reference proteome</keyword>
<organism evidence="2 3">
    <name type="scientific">Mycena venus</name>
    <dbReference type="NCBI Taxonomy" id="2733690"/>
    <lineage>
        <taxon>Eukaryota</taxon>
        <taxon>Fungi</taxon>
        <taxon>Dikarya</taxon>
        <taxon>Basidiomycota</taxon>
        <taxon>Agaricomycotina</taxon>
        <taxon>Agaricomycetes</taxon>
        <taxon>Agaricomycetidae</taxon>
        <taxon>Agaricales</taxon>
        <taxon>Marasmiineae</taxon>
        <taxon>Mycenaceae</taxon>
        <taxon>Mycena</taxon>
    </lineage>
</organism>
<accession>A0A8H7CKQ7</accession>
<keyword evidence="1" id="KW-0472">Membrane</keyword>
<keyword evidence="1" id="KW-0812">Transmembrane</keyword>
<evidence type="ECO:0000313" key="3">
    <source>
        <dbReference type="Proteomes" id="UP000620124"/>
    </source>
</evidence>
<evidence type="ECO:0000256" key="1">
    <source>
        <dbReference type="SAM" id="Phobius"/>
    </source>
</evidence>
<name>A0A8H7CKQ7_9AGAR</name>
<evidence type="ECO:0000313" key="2">
    <source>
        <dbReference type="EMBL" id="KAF7341185.1"/>
    </source>
</evidence>
<sequence length="161" mass="17310">MIDPCAPRDPPYSLPSTAMFVLAPAPVLPTVPAQLWLTPLRLPLIALLTGLVFIAIFRVFIALRRLTVFHVPDKHSATTDEKPGKTKASSFVELPLPVSCKTLPARPRTSPPASYDSPVPISMAQIIMVRHMSRRAVLPSPPKRAPSLLAASGAPIPTAIV</sequence>
<dbReference type="OrthoDB" id="10599734at2759"/>
<dbReference type="AlphaFoldDB" id="A0A8H7CKQ7"/>
<dbReference type="EMBL" id="JACAZI010000018">
    <property type="protein sequence ID" value="KAF7341185.1"/>
    <property type="molecule type" value="Genomic_DNA"/>
</dbReference>